<feature type="non-terminal residue" evidence="2">
    <location>
        <position position="205"/>
    </location>
</feature>
<evidence type="ECO:0000313" key="2">
    <source>
        <dbReference type="EMBL" id="GAH07490.1"/>
    </source>
</evidence>
<feature type="coiled-coil region" evidence="1">
    <location>
        <begin position="37"/>
        <end position="71"/>
    </location>
</feature>
<reference evidence="2" key="1">
    <citation type="journal article" date="2014" name="Front. Microbiol.">
        <title>High frequency of phylogenetically diverse reductive dehalogenase-homologous genes in deep subseafloor sedimentary metagenomes.</title>
        <authorList>
            <person name="Kawai M."/>
            <person name="Futagami T."/>
            <person name="Toyoda A."/>
            <person name="Takaki Y."/>
            <person name="Nishi S."/>
            <person name="Hori S."/>
            <person name="Arai W."/>
            <person name="Tsubouchi T."/>
            <person name="Morono Y."/>
            <person name="Uchiyama I."/>
            <person name="Ito T."/>
            <person name="Fujiyama A."/>
            <person name="Inagaki F."/>
            <person name="Takami H."/>
        </authorList>
    </citation>
    <scope>NUCLEOTIDE SEQUENCE</scope>
    <source>
        <strain evidence="2">Expedition CK06-06</strain>
    </source>
</reference>
<name>X1DGU2_9ZZZZ</name>
<accession>X1DGU2</accession>
<dbReference type="EMBL" id="BART01034765">
    <property type="protein sequence ID" value="GAH07490.1"/>
    <property type="molecule type" value="Genomic_DNA"/>
</dbReference>
<proteinExistence type="predicted"/>
<dbReference type="AlphaFoldDB" id="X1DGU2"/>
<gene>
    <name evidence="2" type="ORF">S01H4_59312</name>
</gene>
<organism evidence="2">
    <name type="scientific">marine sediment metagenome</name>
    <dbReference type="NCBI Taxonomy" id="412755"/>
    <lineage>
        <taxon>unclassified sequences</taxon>
        <taxon>metagenomes</taxon>
        <taxon>ecological metagenomes</taxon>
    </lineage>
</organism>
<keyword evidence="1" id="KW-0175">Coiled coil</keyword>
<protein>
    <submittedName>
        <fullName evidence="2">Uncharacterized protein</fullName>
    </submittedName>
</protein>
<evidence type="ECO:0000256" key="1">
    <source>
        <dbReference type="SAM" id="Coils"/>
    </source>
</evidence>
<feature type="non-terminal residue" evidence="2">
    <location>
        <position position="1"/>
    </location>
</feature>
<sequence length="205" mass="23760">LLNIEDKRKNELFHLKQNFDAKTKKANKVITEIEASRDAKIKTYSAAEEKIEDLTTNIIEKINELAKNREEVILEFDELGIRQRKANVLLVYLPFYLSCFQRKSAKRYIYLVPSAVSDQCFSARLKALGKARISQLLQPRFDKLTSILNSFMCLLDENIVFNREISEACMKANLLQMKKAQEIVRKGLSKLNEQGWVSNSEFESF</sequence>
<comment type="caution">
    <text evidence="2">The sequence shown here is derived from an EMBL/GenBank/DDBJ whole genome shotgun (WGS) entry which is preliminary data.</text>
</comment>